<protein>
    <submittedName>
        <fullName evidence="1">Uncharacterized protein</fullName>
    </submittedName>
</protein>
<keyword evidence="2" id="KW-1185">Reference proteome</keyword>
<sequence>MTVEEIKKMLDEIGLPYRYHHFTQKEMKEVSLPILVWQAPGTSNFFADGQTYLKIKQLEIEIYTDEKDWELEEKVEGVLNEHGIAWEQTASEWLESESMWESLYEMEV</sequence>
<dbReference type="RefSeq" id="WP_073108172.1">
    <property type="nucleotide sequence ID" value="NZ_FQZY01000020.1"/>
</dbReference>
<dbReference type="OrthoDB" id="2061576at2"/>
<accession>A0A1M6MW01</accession>
<name>A0A1M6MW01_9FIRM</name>
<dbReference type="STRING" id="1121950.SAMN02745243_01623"/>
<dbReference type="EMBL" id="FQZY01000020">
    <property type="protein sequence ID" value="SHJ87678.1"/>
    <property type="molecule type" value="Genomic_DNA"/>
</dbReference>
<proteinExistence type="predicted"/>
<evidence type="ECO:0000313" key="2">
    <source>
        <dbReference type="Proteomes" id="UP000184301"/>
    </source>
</evidence>
<evidence type="ECO:0000313" key="1">
    <source>
        <dbReference type="EMBL" id="SHJ87678.1"/>
    </source>
</evidence>
<organism evidence="1 2">
    <name type="scientific">Hespellia stercorisuis DSM 15480</name>
    <dbReference type="NCBI Taxonomy" id="1121950"/>
    <lineage>
        <taxon>Bacteria</taxon>
        <taxon>Bacillati</taxon>
        <taxon>Bacillota</taxon>
        <taxon>Clostridia</taxon>
        <taxon>Lachnospirales</taxon>
        <taxon>Lachnospiraceae</taxon>
        <taxon>Hespellia</taxon>
    </lineage>
</organism>
<gene>
    <name evidence="1" type="ORF">SAMN02745243_01623</name>
</gene>
<dbReference type="Proteomes" id="UP000184301">
    <property type="component" value="Unassembled WGS sequence"/>
</dbReference>
<dbReference type="AlphaFoldDB" id="A0A1M6MW01"/>
<reference evidence="1 2" key="1">
    <citation type="submission" date="2016-11" db="EMBL/GenBank/DDBJ databases">
        <authorList>
            <person name="Jaros S."/>
            <person name="Januszkiewicz K."/>
            <person name="Wedrychowicz H."/>
        </authorList>
    </citation>
    <scope>NUCLEOTIDE SEQUENCE [LARGE SCALE GENOMIC DNA]</scope>
    <source>
        <strain evidence="1 2">DSM 15480</strain>
    </source>
</reference>